<dbReference type="Proteomes" id="UP000244855">
    <property type="component" value="Unassembled WGS sequence"/>
</dbReference>
<evidence type="ECO:0000313" key="1">
    <source>
        <dbReference type="EMBL" id="PVI07318.1"/>
    </source>
</evidence>
<protein>
    <submittedName>
        <fullName evidence="1">Uncharacterized protein</fullName>
    </submittedName>
</protein>
<sequence>MSSEKVLDHLTESNSAEHELLVKAKEGANEIFDGLITQNFEQKLQIDYLKEKVKSLEKDVERRRMPPKVKDLRLLLEQIITRCQTGQQLLESHYGDIWHKETARTKKQKIQNEHYGGYEREEALEQLYDSLVGSLDWKTRDTVREVRDGQKKENKSRKHLTDGKVYAQRDKAIAQAYDFKQEETTQLNEIIVMAWEIADLFRLKLENLDG</sequence>
<proteinExistence type="predicted"/>
<dbReference type="OrthoDB" id="3800141at2759"/>
<dbReference type="AlphaFoldDB" id="A0A2V1E9L6"/>
<organism evidence="1 2">
    <name type="scientific">Periconia macrospinosa</name>
    <dbReference type="NCBI Taxonomy" id="97972"/>
    <lineage>
        <taxon>Eukaryota</taxon>
        <taxon>Fungi</taxon>
        <taxon>Dikarya</taxon>
        <taxon>Ascomycota</taxon>
        <taxon>Pezizomycotina</taxon>
        <taxon>Dothideomycetes</taxon>
        <taxon>Pleosporomycetidae</taxon>
        <taxon>Pleosporales</taxon>
        <taxon>Massarineae</taxon>
        <taxon>Periconiaceae</taxon>
        <taxon>Periconia</taxon>
    </lineage>
</organism>
<evidence type="ECO:0000313" key="2">
    <source>
        <dbReference type="Proteomes" id="UP000244855"/>
    </source>
</evidence>
<dbReference type="EMBL" id="KZ805304">
    <property type="protein sequence ID" value="PVI07318.1"/>
    <property type="molecule type" value="Genomic_DNA"/>
</dbReference>
<name>A0A2V1E9L6_9PLEO</name>
<accession>A0A2V1E9L6</accession>
<keyword evidence="2" id="KW-1185">Reference proteome</keyword>
<gene>
    <name evidence="1" type="ORF">DM02DRAFT_666667</name>
</gene>
<reference evidence="1 2" key="1">
    <citation type="journal article" date="2018" name="Sci. Rep.">
        <title>Comparative genomics provides insights into the lifestyle and reveals functional heterogeneity of dark septate endophytic fungi.</title>
        <authorList>
            <person name="Knapp D.G."/>
            <person name="Nemeth J.B."/>
            <person name="Barry K."/>
            <person name="Hainaut M."/>
            <person name="Henrissat B."/>
            <person name="Johnson J."/>
            <person name="Kuo A."/>
            <person name="Lim J.H.P."/>
            <person name="Lipzen A."/>
            <person name="Nolan M."/>
            <person name="Ohm R.A."/>
            <person name="Tamas L."/>
            <person name="Grigoriev I.V."/>
            <person name="Spatafora J.W."/>
            <person name="Nagy L.G."/>
            <person name="Kovacs G.M."/>
        </authorList>
    </citation>
    <scope>NUCLEOTIDE SEQUENCE [LARGE SCALE GENOMIC DNA]</scope>
    <source>
        <strain evidence="1 2">DSE2036</strain>
    </source>
</reference>